<sequence length="182" mass="19908">MFGEESNTSSGTPKGYPRHVTAVSHVLENNPWDMKNVKGKPVRFLLSTTNFRNIAPQFAIPAWKAGGTVVMPPPSSSGGFNAPGTPDAIEKDGVTTLLLMLHLLIDARLGQEPFTILKARGTRSEEEIKVHVIEMFGKNYSLAGVASLGDLGLGDLALNFKARILMFELKKRVADFRKNKDE</sequence>
<dbReference type="Gene3D" id="3.40.50.12780">
    <property type="entry name" value="N-terminal domain of ligase-like"/>
    <property type="match status" value="1"/>
</dbReference>
<dbReference type="InterPro" id="IPR042099">
    <property type="entry name" value="ANL_N_sf"/>
</dbReference>
<proteinExistence type="predicted"/>
<name>A0A4U0XSW9_9PEZI</name>
<dbReference type="Proteomes" id="UP000309340">
    <property type="component" value="Unassembled WGS sequence"/>
</dbReference>
<reference evidence="1 2" key="1">
    <citation type="submission" date="2017-03" db="EMBL/GenBank/DDBJ databases">
        <title>Genomes of endolithic fungi from Antarctica.</title>
        <authorList>
            <person name="Coleine C."/>
            <person name="Masonjones S."/>
            <person name="Stajich J.E."/>
        </authorList>
    </citation>
    <scope>NUCLEOTIDE SEQUENCE [LARGE SCALE GENOMIC DNA]</scope>
    <source>
        <strain evidence="1 2">CCFEE 5184</strain>
    </source>
</reference>
<organism evidence="1 2">
    <name type="scientific">Friedmanniomyces simplex</name>
    <dbReference type="NCBI Taxonomy" id="329884"/>
    <lineage>
        <taxon>Eukaryota</taxon>
        <taxon>Fungi</taxon>
        <taxon>Dikarya</taxon>
        <taxon>Ascomycota</taxon>
        <taxon>Pezizomycotina</taxon>
        <taxon>Dothideomycetes</taxon>
        <taxon>Dothideomycetidae</taxon>
        <taxon>Mycosphaerellales</taxon>
        <taxon>Teratosphaeriaceae</taxon>
        <taxon>Friedmanniomyces</taxon>
    </lineage>
</organism>
<evidence type="ECO:0000313" key="1">
    <source>
        <dbReference type="EMBL" id="TKA80744.1"/>
    </source>
</evidence>
<dbReference type="AlphaFoldDB" id="A0A4U0XSW9"/>
<protein>
    <submittedName>
        <fullName evidence="1">Uncharacterized protein</fullName>
    </submittedName>
</protein>
<gene>
    <name evidence="1" type="ORF">B0A55_02685</name>
</gene>
<accession>A0A4U0XSW9</accession>
<keyword evidence="2" id="KW-1185">Reference proteome</keyword>
<evidence type="ECO:0000313" key="2">
    <source>
        <dbReference type="Proteomes" id="UP000309340"/>
    </source>
</evidence>
<dbReference type="EMBL" id="NAJQ01000064">
    <property type="protein sequence ID" value="TKA80744.1"/>
    <property type="molecule type" value="Genomic_DNA"/>
</dbReference>
<comment type="caution">
    <text evidence="1">The sequence shown here is derived from an EMBL/GenBank/DDBJ whole genome shotgun (WGS) entry which is preliminary data.</text>
</comment>